<dbReference type="InterPro" id="IPR000209">
    <property type="entry name" value="Peptidase_S8/S53_dom"/>
</dbReference>
<feature type="active site" description="Charge relay system" evidence="9 10">
    <location>
        <position position="209"/>
    </location>
</feature>
<dbReference type="Pfam" id="PF00082">
    <property type="entry name" value="Peptidase_S8"/>
    <property type="match status" value="1"/>
</dbReference>
<dbReference type="FunFam" id="3.30.70.80:FF:000003">
    <property type="entry name" value="Subtilisin-like protease SBT1.9"/>
    <property type="match status" value="1"/>
</dbReference>
<keyword evidence="6 10" id="KW-0378">Hydrolase</keyword>
<dbReference type="InterPro" id="IPR036852">
    <property type="entry name" value="Peptidase_S8/S53_dom_sf"/>
</dbReference>
<dbReference type="InterPro" id="IPR041469">
    <property type="entry name" value="Subtilisin-like_FN3"/>
</dbReference>
<reference evidence="16" key="1">
    <citation type="journal article" date="2022" name="Cell">
        <title>Repeat-based holocentromeres influence genome architecture and karyotype evolution.</title>
        <authorList>
            <person name="Hofstatter P.G."/>
            <person name="Thangavel G."/>
            <person name="Lux T."/>
            <person name="Neumann P."/>
            <person name="Vondrak T."/>
            <person name="Novak P."/>
            <person name="Zhang M."/>
            <person name="Costa L."/>
            <person name="Castellani M."/>
            <person name="Scott A."/>
            <person name="Toegelov H."/>
            <person name="Fuchs J."/>
            <person name="Mata-Sucre Y."/>
            <person name="Dias Y."/>
            <person name="Vanzela A.L.L."/>
            <person name="Huettel B."/>
            <person name="Almeida C.C.S."/>
            <person name="Simkova H."/>
            <person name="Souza G."/>
            <person name="Pedrosa-Harand A."/>
            <person name="Macas J."/>
            <person name="Mayer K.F.X."/>
            <person name="Houben A."/>
            <person name="Marques A."/>
        </authorList>
    </citation>
    <scope>NUCLEOTIDE SEQUENCE</scope>
    <source>
        <strain evidence="16">RhyBre1mFocal</strain>
    </source>
</reference>
<dbReference type="PANTHER" id="PTHR10795">
    <property type="entry name" value="PROPROTEIN CONVERTASE SUBTILISIN/KEXIN"/>
    <property type="match status" value="1"/>
</dbReference>
<accession>A0A9Q0HYK0</accession>
<keyword evidence="7 10" id="KW-0720">Serine protease</keyword>
<dbReference type="Proteomes" id="UP001151287">
    <property type="component" value="Unassembled WGS sequence"/>
</dbReference>
<evidence type="ECO:0000256" key="12">
    <source>
        <dbReference type="SAM" id="SignalP"/>
    </source>
</evidence>
<evidence type="ECO:0000256" key="1">
    <source>
        <dbReference type="ARBA" id="ARBA00004613"/>
    </source>
</evidence>
<dbReference type="InterPro" id="IPR045051">
    <property type="entry name" value="SBT"/>
</dbReference>
<dbReference type="CDD" id="cd02120">
    <property type="entry name" value="PA_subtilisin_like"/>
    <property type="match status" value="1"/>
</dbReference>
<sequence length="754" mass="80753">MELLIKLITYAITILPALRCAVADSAMHIVYVDKSFMPKVFSSHHDWYSSMLVATTDTSDPVMDLMYVYDNVAHGFAARLSQSQLSRLETTPGVLSYHADTLVKPDTTYTPKFLGLDSGIGLWPASGRGEDVIIGVVDTGVWPESASFNDTGFSPVPKRWHGACETGPGFGSSSCNNKLIGARAFNKGLLANNPNLTLSNMTPRDTDGHGTHTSSTAGGSPVSGASFFGYSQGTASGLAPQARVAMYKALWDEGAYTSDILAAIDQAVYDGVDVISLSLGLDGLPFYKDPVAIASYAAMEQGIIVVASSGNEGPDLGLLHNGTPWLTTVAATTVNRVFSGVIRLGDGTSINGESIYLGKPVVVKNLPLKFMGNCTDKKKLKETRHSVVVCDVKKYIGLATQTVKAAKVEASLFITDDIFSELFVRFSFPGVLITPQDGATLLDYINNSSNPTATLHFRQTILGVGPAPQVATYSSRGPSVSCPNVLKPDISAPGSLIFASWSQNSTVGSVGSHELYSPFNIISGTSMSCPHVSGVAALLRAARPEWTPAMIRSAMMTTASSLDNMMDPIKDIGMKGHPATPLAMGSGQIEPNKALDPGLVYDAGPEDYIKFLCASNFTYDQIKIITHLSSVDCSGASQDLNYPSFIAFFEGKNTSSLTDRAVKVFRRTVTNVGDNEATYSAVVKGVKGLLITVKPDKLVFTKKYDKQSFEVRIEGQIRNRKEEVVHGSLTWVDDKGNHEVRSPIVATTFSGYTL</sequence>
<comment type="caution">
    <text evidence="16">The sequence shown here is derived from an EMBL/GenBank/DDBJ whole genome shotgun (WGS) entry which is preliminary data.</text>
</comment>
<keyword evidence="3" id="KW-0964">Secreted</keyword>
<evidence type="ECO:0000259" key="13">
    <source>
        <dbReference type="Pfam" id="PF00082"/>
    </source>
</evidence>
<keyword evidence="4 10" id="KW-0645">Protease</keyword>
<feature type="signal peptide" evidence="12">
    <location>
        <begin position="1"/>
        <end position="23"/>
    </location>
</feature>
<dbReference type="InterPro" id="IPR034197">
    <property type="entry name" value="Peptidases_S8_3"/>
</dbReference>
<feature type="domain" description="Inhibitor I9" evidence="14">
    <location>
        <begin position="28"/>
        <end position="104"/>
    </location>
</feature>
<keyword evidence="17" id="KW-1185">Reference proteome</keyword>
<dbReference type="CDD" id="cd04852">
    <property type="entry name" value="Peptidases_S8_3"/>
    <property type="match status" value="1"/>
</dbReference>
<evidence type="ECO:0000256" key="2">
    <source>
        <dbReference type="ARBA" id="ARBA00011073"/>
    </source>
</evidence>
<dbReference type="Gene3D" id="3.40.50.200">
    <property type="entry name" value="Peptidase S8/S53 domain"/>
    <property type="match status" value="1"/>
</dbReference>
<evidence type="ECO:0000256" key="9">
    <source>
        <dbReference type="PIRSR" id="PIRSR615500-1"/>
    </source>
</evidence>
<name>A0A9Q0HYK0_9POAL</name>
<proteinExistence type="inferred from homology"/>
<evidence type="ECO:0000313" key="17">
    <source>
        <dbReference type="Proteomes" id="UP001151287"/>
    </source>
</evidence>
<dbReference type="PRINTS" id="PR00723">
    <property type="entry name" value="SUBTILISIN"/>
</dbReference>
<evidence type="ECO:0000256" key="7">
    <source>
        <dbReference type="ARBA" id="ARBA00022825"/>
    </source>
</evidence>
<dbReference type="Gene3D" id="3.50.30.30">
    <property type="match status" value="1"/>
</dbReference>
<protein>
    <recommendedName>
        <fullName evidence="18">Subtilisin-like protease</fullName>
    </recommendedName>
</protein>
<dbReference type="GO" id="GO:0006508">
    <property type="term" value="P:proteolysis"/>
    <property type="evidence" value="ECO:0007669"/>
    <property type="project" value="UniProtKB-KW"/>
</dbReference>
<dbReference type="OrthoDB" id="206201at2759"/>
<dbReference type="Pfam" id="PF17766">
    <property type="entry name" value="fn3_6"/>
    <property type="match status" value="1"/>
</dbReference>
<dbReference type="FunFam" id="3.40.50.200:FF:000006">
    <property type="entry name" value="Subtilisin-like protease SBT1.5"/>
    <property type="match status" value="1"/>
</dbReference>
<feature type="chain" id="PRO_5040142886" description="Subtilisin-like protease" evidence="12">
    <location>
        <begin position="24"/>
        <end position="754"/>
    </location>
</feature>
<dbReference type="PROSITE" id="PS51892">
    <property type="entry name" value="SUBTILASE"/>
    <property type="match status" value="1"/>
</dbReference>
<evidence type="ECO:0000256" key="5">
    <source>
        <dbReference type="ARBA" id="ARBA00022729"/>
    </source>
</evidence>
<dbReference type="EMBL" id="JAMQYH010000001">
    <property type="protein sequence ID" value="KAJ1703211.1"/>
    <property type="molecule type" value="Genomic_DNA"/>
</dbReference>
<dbReference type="AlphaFoldDB" id="A0A9Q0HYK0"/>
<evidence type="ECO:0000259" key="15">
    <source>
        <dbReference type="Pfam" id="PF17766"/>
    </source>
</evidence>
<evidence type="ECO:0000256" key="4">
    <source>
        <dbReference type="ARBA" id="ARBA00022670"/>
    </source>
</evidence>
<dbReference type="InterPro" id="IPR015500">
    <property type="entry name" value="Peptidase_S8_subtilisin-rel"/>
</dbReference>
<feature type="active site" description="Charge relay system" evidence="9 10">
    <location>
        <position position="138"/>
    </location>
</feature>
<organism evidence="16 17">
    <name type="scientific">Rhynchospora breviuscula</name>
    <dbReference type="NCBI Taxonomy" id="2022672"/>
    <lineage>
        <taxon>Eukaryota</taxon>
        <taxon>Viridiplantae</taxon>
        <taxon>Streptophyta</taxon>
        <taxon>Embryophyta</taxon>
        <taxon>Tracheophyta</taxon>
        <taxon>Spermatophyta</taxon>
        <taxon>Magnoliopsida</taxon>
        <taxon>Liliopsida</taxon>
        <taxon>Poales</taxon>
        <taxon>Cyperaceae</taxon>
        <taxon>Cyperoideae</taxon>
        <taxon>Rhynchosporeae</taxon>
        <taxon>Rhynchospora</taxon>
    </lineage>
</organism>
<dbReference type="Gene3D" id="2.60.40.2310">
    <property type="match status" value="1"/>
</dbReference>
<feature type="domain" description="Peptidase S8/S53" evidence="13">
    <location>
        <begin position="129"/>
        <end position="562"/>
    </location>
</feature>
<keyword evidence="8" id="KW-0325">Glycoprotein</keyword>
<dbReference type="Pfam" id="PF05922">
    <property type="entry name" value="Inhibitor_I9"/>
    <property type="match status" value="1"/>
</dbReference>
<feature type="region of interest" description="Disordered" evidence="11">
    <location>
        <begin position="196"/>
        <end position="218"/>
    </location>
</feature>
<dbReference type="PROSITE" id="PS00138">
    <property type="entry name" value="SUBTILASE_SER"/>
    <property type="match status" value="1"/>
</dbReference>
<evidence type="ECO:0000256" key="3">
    <source>
        <dbReference type="ARBA" id="ARBA00022525"/>
    </source>
</evidence>
<evidence type="ECO:0000256" key="10">
    <source>
        <dbReference type="PROSITE-ProRule" id="PRU01240"/>
    </source>
</evidence>
<dbReference type="InterPro" id="IPR037045">
    <property type="entry name" value="S8pro/Inhibitor_I9_sf"/>
</dbReference>
<evidence type="ECO:0000256" key="6">
    <source>
        <dbReference type="ARBA" id="ARBA00022801"/>
    </source>
</evidence>
<evidence type="ECO:0000313" key="16">
    <source>
        <dbReference type="EMBL" id="KAJ1703211.1"/>
    </source>
</evidence>
<dbReference type="Gene3D" id="3.30.70.80">
    <property type="entry name" value="Peptidase S8 propeptide/proteinase inhibitor I9"/>
    <property type="match status" value="1"/>
</dbReference>
<feature type="active site" description="Charge relay system" evidence="9 10">
    <location>
        <position position="526"/>
    </location>
</feature>
<comment type="similarity">
    <text evidence="2 10">Belongs to the peptidase S8 family.</text>
</comment>
<comment type="subcellular location">
    <subcellularLocation>
        <location evidence="1">Secreted</location>
    </subcellularLocation>
</comment>
<dbReference type="InterPro" id="IPR023828">
    <property type="entry name" value="Peptidase_S8_Ser-AS"/>
</dbReference>
<dbReference type="GO" id="GO:0004252">
    <property type="term" value="F:serine-type endopeptidase activity"/>
    <property type="evidence" value="ECO:0007669"/>
    <property type="project" value="UniProtKB-UniRule"/>
</dbReference>
<dbReference type="InterPro" id="IPR010259">
    <property type="entry name" value="S8pro/Inhibitor_I9"/>
</dbReference>
<evidence type="ECO:0000259" key="14">
    <source>
        <dbReference type="Pfam" id="PF05922"/>
    </source>
</evidence>
<feature type="domain" description="Subtilisin-like protease fibronectin type-III" evidence="15">
    <location>
        <begin position="639"/>
        <end position="745"/>
    </location>
</feature>
<dbReference type="SUPFAM" id="SSF52743">
    <property type="entry name" value="Subtilisin-like"/>
    <property type="match status" value="1"/>
</dbReference>
<keyword evidence="5 12" id="KW-0732">Signal</keyword>
<dbReference type="GO" id="GO:0005576">
    <property type="term" value="C:extracellular region"/>
    <property type="evidence" value="ECO:0007669"/>
    <property type="project" value="UniProtKB-SubCell"/>
</dbReference>
<gene>
    <name evidence="16" type="ORF">LUZ63_002990</name>
</gene>
<evidence type="ECO:0000256" key="11">
    <source>
        <dbReference type="SAM" id="MobiDB-lite"/>
    </source>
</evidence>
<evidence type="ECO:0000256" key="8">
    <source>
        <dbReference type="ARBA" id="ARBA00023180"/>
    </source>
</evidence>
<evidence type="ECO:0008006" key="18">
    <source>
        <dbReference type="Google" id="ProtNLM"/>
    </source>
</evidence>